<dbReference type="Proteomes" id="UP000182448">
    <property type="component" value="Unassembled WGS sequence"/>
</dbReference>
<dbReference type="Gene3D" id="1.10.1660.10">
    <property type="match status" value="1"/>
</dbReference>
<protein>
    <submittedName>
        <fullName evidence="6">MerR family regulatory protein</fullName>
    </submittedName>
</protein>
<dbReference type="InterPro" id="IPR000551">
    <property type="entry name" value="MerR-type_HTH_dom"/>
</dbReference>
<keyword evidence="2" id="KW-0805">Transcription regulation</keyword>
<organism evidence="6 7">
    <name type="scientific">Weissella hellenica</name>
    <dbReference type="NCBI Taxonomy" id="46256"/>
    <lineage>
        <taxon>Bacteria</taxon>
        <taxon>Bacillati</taxon>
        <taxon>Bacillota</taxon>
        <taxon>Bacilli</taxon>
        <taxon>Lactobacillales</taxon>
        <taxon>Lactobacillaceae</taxon>
        <taxon>Weissella</taxon>
    </lineage>
</organism>
<dbReference type="InterPro" id="IPR047057">
    <property type="entry name" value="MerR_fam"/>
</dbReference>
<sequence>MPTTQKAYNIGEFSQLTGIPTSTLRYYESENLIMPQRSANGHRYYTSDDFDWLLFFKSPKGCGNEHRRFKTIHHPARTR</sequence>
<dbReference type="InterPro" id="IPR009061">
    <property type="entry name" value="DNA-bd_dom_put_sf"/>
</dbReference>
<keyword evidence="4" id="KW-0804">Transcription</keyword>
<proteinExistence type="predicted"/>
<reference evidence="6 7" key="1">
    <citation type="submission" date="2016-08" db="EMBL/GenBank/DDBJ databases">
        <authorList>
            <person name="Varghese N."/>
            <person name="Submissions Spin"/>
        </authorList>
    </citation>
    <scope>NUCLEOTIDE SEQUENCE [LARGE SCALE GENOMIC DNA]</scope>
    <source>
        <strain evidence="6 7">R-53116</strain>
    </source>
</reference>
<evidence type="ECO:0000259" key="5">
    <source>
        <dbReference type="PROSITE" id="PS50937"/>
    </source>
</evidence>
<evidence type="ECO:0000256" key="2">
    <source>
        <dbReference type="ARBA" id="ARBA00023015"/>
    </source>
</evidence>
<feature type="domain" description="HTH merR-type" evidence="5">
    <location>
        <begin position="7"/>
        <end position="55"/>
    </location>
</feature>
<accession>A0ABY0K2V2</accession>
<gene>
    <name evidence="6" type="ORF">GA0061075_11331</name>
</gene>
<comment type="caution">
    <text evidence="6">The sequence shown here is derived from an EMBL/GenBank/DDBJ whole genome shotgun (WGS) entry which is preliminary data.</text>
</comment>
<name>A0ABY0K2V2_WEIHE</name>
<dbReference type="EMBL" id="FMAW01000013">
    <property type="protein sequence ID" value="SCC06008.1"/>
    <property type="molecule type" value="Genomic_DNA"/>
</dbReference>
<dbReference type="Pfam" id="PF00376">
    <property type="entry name" value="MerR"/>
    <property type="match status" value="1"/>
</dbReference>
<keyword evidence="7" id="KW-1185">Reference proteome</keyword>
<dbReference type="SUPFAM" id="SSF46955">
    <property type="entry name" value="Putative DNA-binding domain"/>
    <property type="match status" value="1"/>
</dbReference>
<evidence type="ECO:0000256" key="1">
    <source>
        <dbReference type="ARBA" id="ARBA00022491"/>
    </source>
</evidence>
<dbReference type="PROSITE" id="PS50937">
    <property type="entry name" value="HTH_MERR_2"/>
    <property type="match status" value="1"/>
</dbReference>
<keyword evidence="1" id="KW-0678">Repressor</keyword>
<dbReference type="PANTHER" id="PTHR30204:SF69">
    <property type="entry name" value="MERR-FAMILY TRANSCRIPTIONAL REGULATOR"/>
    <property type="match status" value="1"/>
</dbReference>
<evidence type="ECO:0000313" key="6">
    <source>
        <dbReference type="EMBL" id="SCC06008.1"/>
    </source>
</evidence>
<keyword evidence="3" id="KW-0238">DNA-binding</keyword>
<evidence type="ECO:0000256" key="4">
    <source>
        <dbReference type="ARBA" id="ARBA00023163"/>
    </source>
</evidence>
<evidence type="ECO:0000313" key="7">
    <source>
        <dbReference type="Proteomes" id="UP000182448"/>
    </source>
</evidence>
<dbReference type="PANTHER" id="PTHR30204">
    <property type="entry name" value="REDOX-CYCLING DRUG-SENSING TRANSCRIPTIONAL ACTIVATOR SOXR"/>
    <property type="match status" value="1"/>
</dbReference>
<evidence type="ECO:0000256" key="3">
    <source>
        <dbReference type="ARBA" id="ARBA00023125"/>
    </source>
</evidence>
<dbReference type="SMART" id="SM00422">
    <property type="entry name" value="HTH_MERR"/>
    <property type="match status" value="1"/>
</dbReference>